<dbReference type="SUPFAM" id="SSF51735">
    <property type="entry name" value="NAD(P)-binding Rossmann-fold domains"/>
    <property type="match status" value="2"/>
</dbReference>
<dbReference type="InterPro" id="IPR036291">
    <property type="entry name" value="NAD(P)-bd_dom_sf"/>
</dbReference>
<feature type="domain" description="NAD-dependent epimerase/dehydratase" evidence="5">
    <location>
        <begin position="147"/>
        <end position="175"/>
    </location>
</feature>
<evidence type="ECO:0000259" key="5">
    <source>
        <dbReference type="Pfam" id="PF01370"/>
    </source>
</evidence>
<keyword evidence="7" id="KW-1185">Reference proteome</keyword>
<dbReference type="STRING" id="33097.A0A150GDS5"/>
<feature type="region of interest" description="Disordered" evidence="3">
    <location>
        <begin position="202"/>
        <end position="332"/>
    </location>
</feature>
<dbReference type="InterPro" id="IPR001509">
    <property type="entry name" value="Epimerase_deHydtase"/>
</dbReference>
<comment type="similarity">
    <text evidence="1">Belongs to the 3-beta-HSD family.</text>
</comment>
<evidence type="ECO:0000256" key="1">
    <source>
        <dbReference type="ARBA" id="ARBA00009219"/>
    </source>
</evidence>
<sequence>MSEDSVVSGGMLTSNEYKDAGGGGGGDDGDPTVRTTPQPMPSGPAAAAVDTSPVGAADTSQPPPLPASPPSPPPCPPTPSRAAPALAAAARQRRRRRRLSDDPRVFYGMGAAAAAAATAVGGTASVSAANGAAGGTGGSGGGGVRCLVTGGCGYVGLHLARYLLAEGHEVVLFDVCPPSAAALKASARYGCCWHGPAGAPPDGTAGAPPDGAAGARRDGAAGAPPDGAAGAPLDGAADSCEGSHAGRRAGPAVPAAPAASNNPGGDGEDGGNCGGGDSDGSGGGGGDRWIDRSGGGARTGAVASSCSSATGSLSPPGADSGDAAPFPGAGSFEPPAAPSATVAAAALPPRCHVIIGDLRNPADVASACVGVHSVFHVASYGMSGAESLRSETIRAVNVDGTANLLAAATAAGVRRLVLVSSYNAVWVRQTVRGGDEATSPYLPYESYPDDYSRTKAMAERLVLEANGTPLPLLASAVAVGGGSGTRSRLAAESHPDDDSDSDYDDDMGDGLHRSRKPAVSHLFNAASSPPPPPRQLLLRTCAVRPPGIYGPAEQRHTPRILAYARQGLLCFRFGRRDALSDWIHVRNLVTSIVAAWRGLGASRRHVAAGQAYFVSDDRPVNTFDFWAPLLAGLGYPPPTLTLPMPLVAAAAHAMVAAHWAAVTAAAAAAAAAATGAGSAGVAGPVALPATAKGGVGMSGGGAGAGGGGGGPGALGLGLERAASMLEPWMTPAEVYKTGIEHWYRPDKARRELGWEPQQYDFAEILQSYRSYAAAPPYASSAAMAAAGLAVVGPWI</sequence>
<dbReference type="PANTHER" id="PTHR43245">
    <property type="entry name" value="BIFUNCTIONAL POLYMYXIN RESISTANCE PROTEIN ARNA"/>
    <property type="match status" value="1"/>
</dbReference>
<dbReference type="InterPro" id="IPR002225">
    <property type="entry name" value="3Beta_OHSteriod_DH/Estase"/>
</dbReference>
<feature type="domain" description="3-beta hydroxysteroid dehydrogenase/isomerase" evidence="4">
    <location>
        <begin position="353"/>
        <end position="469"/>
    </location>
</feature>
<feature type="compositionally biased region" description="Pro residues" evidence="3">
    <location>
        <begin position="61"/>
        <end position="79"/>
    </location>
</feature>
<dbReference type="InterPro" id="IPR050177">
    <property type="entry name" value="Lipid_A_modif_metabolic_enz"/>
</dbReference>
<feature type="compositionally biased region" description="Low complexity" evidence="3">
    <location>
        <begin position="301"/>
        <end position="314"/>
    </location>
</feature>
<reference evidence="7" key="1">
    <citation type="journal article" date="2016" name="Nat. Commun.">
        <title>The Gonium pectorale genome demonstrates co-option of cell cycle regulation during the evolution of multicellularity.</title>
        <authorList>
            <person name="Hanschen E.R."/>
            <person name="Marriage T.N."/>
            <person name="Ferris P.J."/>
            <person name="Hamaji T."/>
            <person name="Toyoda A."/>
            <person name="Fujiyama A."/>
            <person name="Neme R."/>
            <person name="Noguchi H."/>
            <person name="Minakuchi Y."/>
            <person name="Suzuki M."/>
            <person name="Kawai-Toyooka H."/>
            <person name="Smith D.R."/>
            <person name="Sparks H."/>
            <person name="Anderson J."/>
            <person name="Bakaric R."/>
            <person name="Luria V."/>
            <person name="Karger A."/>
            <person name="Kirschner M.W."/>
            <person name="Durand P.M."/>
            <person name="Michod R.E."/>
            <person name="Nozaki H."/>
            <person name="Olson B.J."/>
        </authorList>
    </citation>
    <scope>NUCLEOTIDE SEQUENCE [LARGE SCALE GENOMIC DNA]</scope>
    <source>
        <strain evidence="7">NIES-2863</strain>
    </source>
</reference>
<dbReference type="Proteomes" id="UP000075714">
    <property type="component" value="Unassembled WGS sequence"/>
</dbReference>
<gene>
    <name evidence="6" type="ORF">GPECTOR_35g938</name>
</gene>
<feature type="compositionally biased region" description="Low complexity" evidence="3">
    <location>
        <begin position="202"/>
        <end position="238"/>
    </location>
</feature>
<organism evidence="6 7">
    <name type="scientific">Gonium pectorale</name>
    <name type="common">Green alga</name>
    <dbReference type="NCBI Taxonomy" id="33097"/>
    <lineage>
        <taxon>Eukaryota</taxon>
        <taxon>Viridiplantae</taxon>
        <taxon>Chlorophyta</taxon>
        <taxon>core chlorophytes</taxon>
        <taxon>Chlorophyceae</taxon>
        <taxon>CS clade</taxon>
        <taxon>Chlamydomonadales</taxon>
        <taxon>Volvocaceae</taxon>
        <taxon>Gonium</taxon>
    </lineage>
</organism>
<dbReference type="GO" id="GO:0006694">
    <property type="term" value="P:steroid biosynthetic process"/>
    <property type="evidence" value="ECO:0007669"/>
    <property type="project" value="InterPro"/>
</dbReference>
<evidence type="ECO:0000259" key="4">
    <source>
        <dbReference type="Pfam" id="PF01073"/>
    </source>
</evidence>
<dbReference type="OrthoDB" id="2735536at2759"/>
<feature type="compositionally biased region" description="Low complexity" evidence="3">
    <location>
        <begin position="80"/>
        <end position="90"/>
    </location>
</feature>
<dbReference type="Pfam" id="PF01073">
    <property type="entry name" value="3Beta_HSD"/>
    <property type="match status" value="2"/>
</dbReference>
<dbReference type="Pfam" id="PF01370">
    <property type="entry name" value="Epimerase"/>
    <property type="match status" value="1"/>
</dbReference>
<dbReference type="EMBL" id="LSYV01000036">
    <property type="protein sequence ID" value="KXZ47500.1"/>
    <property type="molecule type" value="Genomic_DNA"/>
</dbReference>
<feature type="compositionally biased region" description="Gly residues" evidence="3">
    <location>
        <begin position="270"/>
        <end position="298"/>
    </location>
</feature>
<feature type="compositionally biased region" description="Low complexity" evidence="3">
    <location>
        <begin position="248"/>
        <end position="263"/>
    </location>
</feature>
<feature type="domain" description="3-beta hydroxysteroid dehydrogenase/isomerase" evidence="4">
    <location>
        <begin position="538"/>
        <end position="642"/>
    </location>
</feature>
<dbReference type="GO" id="GO:0016616">
    <property type="term" value="F:oxidoreductase activity, acting on the CH-OH group of donors, NAD or NADP as acceptor"/>
    <property type="evidence" value="ECO:0007669"/>
    <property type="project" value="InterPro"/>
</dbReference>
<name>A0A150GDS5_GONPE</name>
<dbReference type="AlphaFoldDB" id="A0A150GDS5"/>
<evidence type="ECO:0000256" key="2">
    <source>
        <dbReference type="ARBA" id="ARBA00023002"/>
    </source>
</evidence>
<proteinExistence type="inferred from homology"/>
<evidence type="ECO:0008006" key="8">
    <source>
        <dbReference type="Google" id="ProtNLM"/>
    </source>
</evidence>
<comment type="caution">
    <text evidence="6">The sequence shown here is derived from an EMBL/GenBank/DDBJ whole genome shotgun (WGS) entry which is preliminary data.</text>
</comment>
<evidence type="ECO:0000313" key="7">
    <source>
        <dbReference type="Proteomes" id="UP000075714"/>
    </source>
</evidence>
<protein>
    <recommendedName>
        <fullName evidence="8">3-beta hydroxysteroid dehydrogenase/isomerase domain-containing protein</fullName>
    </recommendedName>
</protein>
<keyword evidence="2" id="KW-0560">Oxidoreductase</keyword>
<evidence type="ECO:0000313" key="6">
    <source>
        <dbReference type="EMBL" id="KXZ47500.1"/>
    </source>
</evidence>
<feature type="region of interest" description="Disordered" evidence="3">
    <location>
        <begin position="484"/>
        <end position="511"/>
    </location>
</feature>
<dbReference type="Gene3D" id="3.40.50.720">
    <property type="entry name" value="NAD(P)-binding Rossmann-like Domain"/>
    <property type="match status" value="3"/>
</dbReference>
<feature type="region of interest" description="Disordered" evidence="3">
    <location>
        <begin position="1"/>
        <end position="102"/>
    </location>
</feature>
<feature type="compositionally biased region" description="Acidic residues" evidence="3">
    <location>
        <begin position="497"/>
        <end position="508"/>
    </location>
</feature>
<evidence type="ECO:0000256" key="3">
    <source>
        <dbReference type="SAM" id="MobiDB-lite"/>
    </source>
</evidence>
<dbReference type="PANTHER" id="PTHR43245:SF51">
    <property type="entry name" value="SHORT CHAIN DEHYDROGENASE_REDUCTASE FAMILY 42E, MEMBER 2"/>
    <property type="match status" value="1"/>
</dbReference>
<accession>A0A150GDS5</accession>